<name>A0A4Y7JPD8_PAPSO</name>
<dbReference type="EMBL" id="CM010719">
    <property type="protein sequence ID" value="RZC62963.1"/>
    <property type="molecule type" value="Genomic_DNA"/>
</dbReference>
<accession>A0A4Y7JPD8</accession>
<dbReference type="OrthoDB" id="417697at2759"/>
<dbReference type="GO" id="GO:0005886">
    <property type="term" value="C:plasma membrane"/>
    <property type="evidence" value="ECO:0007669"/>
    <property type="project" value="UniProtKB-SubCell"/>
</dbReference>
<dbReference type="AlphaFoldDB" id="A0A4Y7JPD8"/>
<evidence type="ECO:0000256" key="6">
    <source>
        <dbReference type="ARBA" id="ARBA00023157"/>
    </source>
</evidence>
<feature type="chain" id="PRO_5021420905" description="X8 domain-containing protein" evidence="9">
    <location>
        <begin position="23"/>
        <end position="179"/>
    </location>
</feature>
<dbReference type="SMART" id="SM00768">
    <property type="entry name" value="X8"/>
    <property type="match status" value="1"/>
</dbReference>
<keyword evidence="3" id="KW-0336">GPI-anchor</keyword>
<keyword evidence="12" id="KW-1185">Reference proteome</keyword>
<evidence type="ECO:0000256" key="7">
    <source>
        <dbReference type="ARBA" id="ARBA00023180"/>
    </source>
</evidence>
<organism evidence="11 12">
    <name type="scientific">Papaver somniferum</name>
    <name type="common">Opium poppy</name>
    <dbReference type="NCBI Taxonomy" id="3469"/>
    <lineage>
        <taxon>Eukaryota</taxon>
        <taxon>Viridiplantae</taxon>
        <taxon>Streptophyta</taxon>
        <taxon>Embryophyta</taxon>
        <taxon>Tracheophyta</taxon>
        <taxon>Spermatophyta</taxon>
        <taxon>Magnoliopsida</taxon>
        <taxon>Ranunculales</taxon>
        <taxon>Papaveraceae</taxon>
        <taxon>Papaveroideae</taxon>
        <taxon>Papaver</taxon>
    </lineage>
</organism>
<evidence type="ECO:0000256" key="2">
    <source>
        <dbReference type="ARBA" id="ARBA00022475"/>
    </source>
</evidence>
<dbReference type="PANTHER" id="PTHR31044">
    <property type="entry name" value="BETA-1,3 GLUCANASE"/>
    <property type="match status" value="1"/>
</dbReference>
<evidence type="ECO:0000313" key="11">
    <source>
        <dbReference type="EMBL" id="RZC62963.1"/>
    </source>
</evidence>
<sequence>MENYNKIFCCIIFLCFVSLGSSTNVEDPNYGGAEQTKNTTAPLKFPPPPSGTSTSNNTTAEDLPTTYCVAKSFGANMDSMAAALSWTCGIVDCSLLQPGSVCFEQDNVAAHASYAFNLYYQKKNRITGSCDFNGTAMITTTNPSHGTCEFPNHNRGITGSASRLKFGGILAVVLLVWGY</sequence>
<feature type="region of interest" description="Disordered" evidence="8">
    <location>
        <begin position="30"/>
        <end position="59"/>
    </location>
</feature>
<evidence type="ECO:0000256" key="5">
    <source>
        <dbReference type="ARBA" id="ARBA00023136"/>
    </source>
</evidence>
<evidence type="ECO:0000256" key="8">
    <source>
        <dbReference type="SAM" id="MobiDB-lite"/>
    </source>
</evidence>
<dbReference type="InterPro" id="IPR012946">
    <property type="entry name" value="X8"/>
</dbReference>
<reference evidence="11 12" key="1">
    <citation type="journal article" date="2018" name="Science">
        <title>The opium poppy genome and morphinan production.</title>
        <authorList>
            <person name="Guo L."/>
            <person name="Winzer T."/>
            <person name="Yang X."/>
            <person name="Li Y."/>
            <person name="Ning Z."/>
            <person name="He Z."/>
            <person name="Teodor R."/>
            <person name="Lu Y."/>
            <person name="Bowser T.A."/>
            <person name="Graham I.A."/>
            <person name="Ye K."/>
        </authorList>
    </citation>
    <scope>NUCLEOTIDE SEQUENCE [LARGE SCALE GENOMIC DNA]</scope>
    <source>
        <strain evidence="12">cv. HN1</strain>
        <tissue evidence="11">Leaves</tissue>
    </source>
</reference>
<dbReference type="Pfam" id="PF07983">
    <property type="entry name" value="X8"/>
    <property type="match status" value="1"/>
</dbReference>
<evidence type="ECO:0000256" key="4">
    <source>
        <dbReference type="ARBA" id="ARBA00022729"/>
    </source>
</evidence>
<dbReference type="PANTHER" id="PTHR31044:SF52">
    <property type="entry name" value="OS01G0631500 PROTEIN"/>
    <property type="match status" value="1"/>
</dbReference>
<keyword evidence="7" id="KW-0325">Glycoprotein</keyword>
<dbReference type="Gramene" id="RZC62963">
    <property type="protein sequence ID" value="RZC62963"/>
    <property type="gene ID" value="C5167_024697"/>
</dbReference>
<keyword evidence="4 9" id="KW-0732">Signal</keyword>
<dbReference type="GO" id="GO:0009506">
    <property type="term" value="C:plasmodesma"/>
    <property type="evidence" value="ECO:0007669"/>
    <property type="project" value="UniProtKB-ARBA"/>
</dbReference>
<dbReference type="Proteomes" id="UP000316621">
    <property type="component" value="Chromosome 5"/>
</dbReference>
<dbReference type="Gene3D" id="1.20.58.1040">
    <property type="match status" value="1"/>
</dbReference>
<dbReference type="FunFam" id="1.20.58.1040:FF:000001">
    <property type="entry name" value="Glucan endo-1,3-beta-glucosidase 4"/>
    <property type="match status" value="1"/>
</dbReference>
<keyword evidence="6" id="KW-1015">Disulfide bond</keyword>
<keyword evidence="3" id="KW-0449">Lipoprotein</keyword>
<feature type="domain" description="X8" evidence="10">
    <location>
        <begin position="66"/>
        <end position="150"/>
    </location>
</feature>
<comment type="subcellular location">
    <subcellularLocation>
        <location evidence="1">Cell membrane</location>
        <topology evidence="1">Lipid-anchor</topology>
        <topology evidence="1">GPI-anchor</topology>
    </subcellularLocation>
</comment>
<dbReference type="GO" id="GO:0098552">
    <property type="term" value="C:side of membrane"/>
    <property type="evidence" value="ECO:0007669"/>
    <property type="project" value="UniProtKB-KW"/>
</dbReference>
<dbReference type="InterPro" id="IPR044788">
    <property type="entry name" value="X8_dom_prot"/>
</dbReference>
<protein>
    <recommendedName>
        <fullName evidence="10">X8 domain-containing protein</fullName>
    </recommendedName>
</protein>
<evidence type="ECO:0000256" key="3">
    <source>
        <dbReference type="ARBA" id="ARBA00022622"/>
    </source>
</evidence>
<evidence type="ECO:0000259" key="10">
    <source>
        <dbReference type="SMART" id="SM00768"/>
    </source>
</evidence>
<gene>
    <name evidence="11" type="ORF">C5167_024697</name>
</gene>
<evidence type="ECO:0000256" key="1">
    <source>
        <dbReference type="ARBA" id="ARBA00004609"/>
    </source>
</evidence>
<proteinExistence type="predicted"/>
<keyword evidence="5" id="KW-0472">Membrane</keyword>
<evidence type="ECO:0000313" key="12">
    <source>
        <dbReference type="Proteomes" id="UP000316621"/>
    </source>
</evidence>
<feature type="signal peptide" evidence="9">
    <location>
        <begin position="1"/>
        <end position="22"/>
    </location>
</feature>
<keyword evidence="2" id="KW-1003">Cell membrane</keyword>
<evidence type="ECO:0000256" key="9">
    <source>
        <dbReference type="SAM" id="SignalP"/>
    </source>
</evidence>